<dbReference type="FunFam" id="1.10.287.4070:FF:000003">
    <property type="entry name" value="U4/U6 small nuclear ribonucleoprotein PRP31"/>
    <property type="match status" value="1"/>
</dbReference>
<feature type="compositionally biased region" description="Pro residues" evidence="9">
    <location>
        <begin position="326"/>
        <end position="340"/>
    </location>
</feature>
<dbReference type="Pfam" id="PF01798">
    <property type="entry name" value="Nop"/>
    <property type="match status" value="1"/>
</dbReference>
<dbReference type="SUPFAM" id="SSF89124">
    <property type="entry name" value="Nop domain"/>
    <property type="match status" value="1"/>
</dbReference>
<dbReference type="InterPro" id="IPR002687">
    <property type="entry name" value="Nop_dom"/>
</dbReference>
<keyword evidence="8" id="KW-0687">Ribonucleoprotein</keyword>
<gene>
    <name evidence="11" type="ORF">AARE701A_LOCUS21005</name>
</gene>
<dbReference type="PANTHER" id="PTHR13904:SF0">
    <property type="entry name" value="U4_U6 SMALL NUCLEAR RIBONUCLEOPROTEIN PRP31"/>
    <property type="match status" value="1"/>
</dbReference>
<dbReference type="InterPro" id="IPR042239">
    <property type="entry name" value="Nop_C"/>
</dbReference>
<evidence type="ECO:0000313" key="12">
    <source>
        <dbReference type="Proteomes" id="UP000682877"/>
    </source>
</evidence>
<evidence type="ECO:0000256" key="6">
    <source>
        <dbReference type="ARBA" id="ARBA00023187"/>
    </source>
</evidence>
<dbReference type="PROSITE" id="PS51358">
    <property type="entry name" value="NOP"/>
    <property type="match status" value="1"/>
</dbReference>
<dbReference type="GO" id="GO:0000244">
    <property type="term" value="P:spliceosomal tri-snRNP complex assembly"/>
    <property type="evidence" value="ECO:0007669"/>
    <property type="project" value="InterPro"/>
</dbReference>
<keyword evidence="6" id="KW-0508">mRNA splicing</keyword>
<dbReference type="GO" id="GO:0005687">
    <property type="term" value="C:U4 snRNP"/>
    <property type="evidence" value="ECO:0007669"/>
    <property type="project" value="TreeGrafter"/>
</dbReference>
<dbReference type="InterPro" id="IPR027105">
    <property type="entry name" value="Prp31"/>
</dbReference>
<sequence>MATLEASFYADIDELSDNEAKLDARKEEDEDIDMDMAELETLNYDDLESVSKLQKTQRYVDVMQKVEQALEKDKEVIGTDPEYKLILDCNKLSVDIENEIGIVHNFIRDKYGLKFQELESLIHDPVDYARVVKKIGNETDLTLVNLEDLLLLQPATIISVSLTALTTKGNPLSDDVLQKTLDACDRALNLDSARKKVLDFLESKMGYIAPNLSAIVGSAVAAKLMGTAGGLTALAKMPACNVLVLGHKRKNLDGFSTATSQSRVGYLEQTEIVQSTPPALRMRASRLLASKSTLAARVDATRGDASGTNGKALREQIRKNIDKWQEPPPGRQPTPLPVPYFEPKKKRGGRRLRKTKERYQVTDIRKLANRMAFGTPEESSLGDGYGMLGQAGSNRLRVSSKLKLNAKVTKKRQNTGGATTSGLRTSSLAFTLVQGIELCNPQAIGLGSGIQSSYFSESGTFSKFKKI</sequence>
<comment type="similarity">
    <text evidence="2">Belongs to the PRP31 family.</text>
</comment>
<reference evidence="11" key="1">
    <citation type="submission" date="2021-01" db="EMBL/GenBank/DDBJ databases">
        <authorList>
            <person name="Bezrukov I."/>
        </authorList>
    </citation>
    <scope>NUCLEOTIDE SEQUENCE</scope>
</reference>
<dbReference type="GO" id="GO:0003723">
    <property type="term" value="F:RNA binding"/>
    <property type="evidence" value="ECO:0007669"/>
    <property type="project" value="UniProtKB-KW"/>
</dbReference>
<feature type="compositionally biased region" description="Basic residues" evidence="9">
    <location>
        <begin position="344"/>
        <end position="353"/>
    </location>
</feature>
<dbReference type="AlphaFoldDB" id="A0A8S2B3B6"/>
<keyword evidence="3" id="KW-0507">mRNA processing</keyword>
<evidence type="ECO:0000256" key="2">
    <source>
        <dbReference type="ARBA" id="ARBA00005572"/>
    </source>
</evidence>
<dbReference type="InterPro" id="IPR012976">
    <property type="entry name" value="NOSIC"/>
</dbReference>
<evidence type="ECO:0000256" key="3">
    <source>
        <dbReference type="ARBA" id="ARBA00022664"/>
    </source>
</evidence>
<dbReference type="Pfam" id="PF09785">
    <property type="entry name" value="Prp31_C"/>
    <property type="match status" value="1"/>
</dbReference>
<dbReference type="EMBL" id="LR999458">
    <property type="protein sequence ID" value="CAE6229971.1"/>
    <property type="molecule type" value="Genomic_DNA"/>
</dbReference>
<evidence type="ECO:0000256" key="4">
    <source>
        <dbReference type="ARBA" id="ARBA00022728"/>
    </source>
</evidence>
<dbReference type="GO" id="GO:0071011">
    <property type="term" value="C:precatalytic spliceosome"/>
    <property type="evidence" value="ECO:0007669"/>
    <property type="project" value="TreeGrafter"/>
</dbReference>
<evidence type="ECO:0000256" key="8">
    <source>
        <dbReference type="ARBA" id="ARBA00023274"/>
    </source>
</evidence>
<evidence type="ECO:0000256" key="5">
    <source>
        <dbReference type="ARBA" id="ARBA00022884"/>
    </source>
</evidence>
<dbReference type="InterPro" id="IPR019175">
    <property type="entry name" value="Prp31_C"/>
</dbReference>
<organism evidence="11 12">
    <name type="scientific">Arabidopsis arenosa</name>
    <name type="common">Sand rock-cress</name>
    <name type="synonym">Cardaminopsis arenosa</name>
    <dbReference type="NCBI Taxonomy" id="38785"/>
    <lineage>
        <taxon>Eukaryota</taxon>
        <taxon>Viridiplantae</taxon>
        <taxon>Streptophyta</taxon>
        <taxon>Embryophyta</taxon>
        <taxon>Tracheophyta</taxon>
        <taxon>Spermatophyta</taxon>
        <taxon>Magnoliopsida</taxon>
        <taxon>eudicotyledons</taxon>
        <taxon>Gunneridae</taxon>
        <taxon>Pentapetalae</taxon>
        <taxon>rosids</taxon>
        <taxon>malvids</taxon>
        <taxon>Brassicales</taxon>
        <taxon>Brassicaceae</taxon>
        <taxon>Camelineae</taxon>
        <taxon>Arabidopsis</taxon>
    </lineage>
</organism>
<dbReference type="FunFam" id="1.10.246.90:FF:000002">
    <property type="entry name" value="U4/U6 small nuclear ribonucleoprotein Prp31"/>
    <property type="match status" value="1"/>
</dbReference>
<keyword evidence="7" id="KW-0539">Nucleus</keyword>
<comment type="subcellular location">
    <subcellularLocation>
        <location evidence="1">Nucleus</location>
    </subcellularLocation>
</comment>
<keyword evidence="12" id="KW-1185">Reference proteome</keyword>
<feature type="domain" description="Nop" evidence="10">
    <location>
        <begin position="208"/>
        <end position="326"/>
    </location>
</feature>
<dbReference type="SMART" id="SM00931">
    <property type="entry name" value="NOSIC"/>
    <property type="match status" value="1"/>
</dbReference>
<evidence type="ECO:0000313" key="11">
    <source>
        <dbReference type="EMBL" id="CAE6229971.1"/>
    </source>
</evidence>
<dbReference type="Gene3D" id="1.10.246.90">
    <property type="entry name" value="Nop domain"/>
    <property type="match status" value="1"/>
</dbReference>
<name>A0A8S2B3B6_ARAAE</name>
<protein>
    <recommendedName>
        <fullName evidence="10">Nop domain-containing protein</fullName>
    </recommendedName>
</protein>
<keyword evidence="5" id="KW-0694">RNA-binding</keyword>
<dbReference type="PANTHER" id="PTHR13904">
    <property type="entry name" value="PRE-MRNA SPLICING FACTOR PRP31"/>
    <property type="match status" value="1"/>
</dbReference>
<keyword evidence="4" id="KW-0747">Spliceosome</keyword>
<evidence type="ECO:0000256" key="9">
    <source>
        <dbReference type="SAM" id="MobiDB-lite"/>
    </source>
</evidence>
<evidence type="ECO:0000259" key="10">
    <source>
        <dbReference type="PROSITE" id="PS51358"/>
    </source>
</evidence>
<evidence type="ECO:0000256" key="1">
    <source>
        <dbReference type="ARBA" id="ARBA00004123"/>
    </source>
</evidence>
<feature type="region of interest" description="Disordered" evidence="9">
    <location>
        <begin position="323"/>
        <end position="353"/>
    </location>
</feature>
<evidence type="ECO:0000256" key="7">
    <source>
        <dbReference type="ARBA" id="ARBA00023242"/>
    </source>
</evidence>
<dbReference type="GO" id="GO:0046540">
    <property type="term" value="C:U4/U6 x U5 tri-snRNP complex"/>
    <property type="evidence" value="ECO:0007669"/>
    <property type="project" value="InterPro"/>
</dbReference>
<accession>A0A8S2B3B6</accession>
<dbReference type="InterPro" id="IPR036070">
    <property type="entry name" value="Nop_dom_sf"/>
</dbReference>
<dbReference type="Gene3D" id="1.10.287.4070">
    <property type="match status" value="1"/>
</dbReference>
<proteinExistence type="inferred from homology"/>
<dbReference type="Proteomes" id="UP000682877">
    <property type="component" value="Chromosome 8"/>
</dbReference>